<dbReference type="EMBL" id="BAABFN010000002">
    <property type="protein sequence ID" value="GAA4307961.1"/>
    <property type="molecule type" value="Genomic_DNA"/>
</dbReference>
<accession>A0ABP8FNX5</accession>
<protein>
    <submittedName>
        <fullName evidence="6">Cytochrome c biogenesis protein CcsA</fullName>
    </submittedName>
</protein>
<feature type="transmembrane region" description="Helical" evidence="3">
    <location>
        <begin position="138"/>
        <end position="157"/>
    </location>
</feature>
<evidence type="ECO:0000259" key="5">
    <source>
        <dbReference type="Pfam" id="PF16327"/>
    </source>
</evidence>
<evidence type="ECO:0000313" key="6">
    <source>
        <dbReference type="EMBL" id="GAA4307961.1"/>
    </source>
</evidence>
<feature type="transmembrane region" description="Helical" evidence="3">
    <location>
        <begin position="108"/>
        <end position="126"/>
    </location>
</feature>
<dbReference type="PANTHER" id="PTHR43653:SF1">
    <property type="entry name" value="CYTOCHROME C-TYPE BIOGENESIS PROTEIN CCMF"/>
    <property type="match status" value="1"/>
</dbReference>
<evidence type="ECO:0000256" key="3">
    <source>
        <dbReference type="SAM" id="Phobius"/>
    </source>
</evidence>
<dbReference type="Pfam" id="PF01578">
    <property type="entry name" value="Cytochrom_C_asm"/>
    <property type="match status" value="1"/>
</dbReference>
<evidence type="ECO:0000256" key="2">
    <source>
        <dbReference type="ARBA" id="ARBA00022748"/>
    </source>
</evidence>
<evidence type="ECO:0000313" key="7">
    <source>
        <dbReference type="Proteomes" id="UP001501207"/>
    </source>
</evidence>
<dbReference type="RefSeq" id="WP_344977835.1">
    <property type="nucleotide sequence ID" value="NZ_BAABFN010000002.1"/>
</dbReference>
<feature type="domain" description="Cytochrome c assembly protein" evidence="4">
    <location>
        <begin position="107"/>
        <end position="327"/>
    </location>
</feature>
<proteinExistence type="inferred from homology"/>
<feature type="transmembrane region" description="Helical" evidence="3">
    <location>
        <begin position="57"/>
        <end position="75"/>
    </location>
</feature>
<dbReference type="InterPro" id="IPR002541">
    <property type="entry name" value="Cyt_c_assembly"/>
</dbReference>
<feature type="transmembrane region" description="Helical" evidence="3">
    <location>
        <begin position="204"/>
        <end position="228"/>
    </location>
</feature>
<dbReference type="InterPro" id="IPR003567">
    <property type="entry name" value="Cyt_c_biogenesis"/>
</dbReference>
<feature type="transmembrane region" description="Helical" evidence="3">
    <location>
        <begin position="487"/>
        <end position="510"/>
    </location>
</feature>
<feature type="transmembrane region" description="Helical" evidence="3">
    <location>
        <begin position="304"/>
        <end position="323"/>
    </location>
</feature>
<keyword evidence="7" id="KW-1185">Reference proteome</keyword>
<sequence>METKYIGEHLLPGQLGHFFVLLAFTASMVATVAYFAATRAKEETQIRSWKRLARTSFFIQLGAVFAVFATIYYLFVSHRYEYFYVFEHTNQQLPAKYLLSAFWEGQEGSFLLWSIWHCILGTVLICTDKKWEAPVMGVVSFAQVCLASMLLGIYFFGYKVGSDPFILFRHANPNMPLFGRSDYVSHLTNGNGLNPLLQNYWMVIHPPVLFCGFASTIIPFAYAFAGLWQKDFGGWVKAALPWALFSAMILGTGIMMGAAWAYESLTFGGYWAWDPVENASLVPWLTLVAGIHTLLIYKHSGHSLRSTFFFFFITFILILYSTFLTRSGILGDTSVHAFTDLGMSGQLLVYMALFTLPAIWLFIRYYKKIPAIQREEATHSREFWMFIGSLVLFLSALFITFTTSIPVWNKLFGLDMAPPVDQKFHYNKIQVFVGVLIALGTAMVQYLKYKSTPRQYFLRKIGVPTVVAAVLATLLAFFGGINYRAHGIGFLIALYLLLYATVYAVVANAAYISVALKGKMKAAGASVAHVGFGLMLLGILISSSRQQTISLDQLGVLEGYFGKGSPEEHTSRENIYLPRNTPMHMADYRVTYQGDSTAAGDPKTYYKVWYEKLSDSDRVAEAFHLYPDAFINPKGQEGLIPNPDSKHYWNRDIFTYVTAVHPSEQKDTAQYVMHDVQPGDTIFFSNGYMLLERINTRPESPKYHPEPGDMAIGADLKVYTQQDETFTAMPIYYLRDSSYQYSIADTIPQLSLYVKFQQILPQERKIRLAVKQSDTVSDDYIVLKAYVFPYINVLWLGILTMIAGFLMCIRQRVRQRK</sequence>
<comment type="caution">
    <text evidence="6">The sequence shown here is derived from an EMBL/GenBank/DDBJ whole genome shotgun (WGS) entry which is preliminary data.</text>
</comment>
<gene>
    <name evidence="6" type="primary">ccsA_2</name>
    <name evidence="6" type="ORF">GCM10023143_14990</name>
</gene>
<evidence type="ECO:0000259" key="4">
    <source>
        <dbReference type="Pfam" id="PF01578"/>
    </source>
</evidence>
<reference evidence="7" key="1">
    <citation type="journal article" date="2019" name="Int. J. Syst. Evol. Microbiol.">
        <title>The Global Catalogue of Microorganisms (GCM) 10K type strain sequencing project: providing services to taxonomists for standard genome sequencing and annotation.</title>
        <authorList>
            <consortium name="The Broad Institute Genomics Platform"/>
            <consortium name="The Broad Institute Genome Sequencing Center for Infectious Disease"/>
            <person name="Wu L."/>
            <person name="Ma J."/>
        </authorList>
    </citation>
    <scope>NUCLEOTIDE SEQUENCE [LARGE SCALE GENOMIC DNA]</scope>
    <source>
        <strain evidence="7">JCM 17664</strain>
    </source>
</reference>
<keyword evidence="3" id="KW-0472">Membrane</keyword>
<feature type="transmembrane region" description="Helical" evidence="3">
    <location>
        <begin position="15"/>
        <end position="36"/>
    </location>
</feature>
<feature type="transmembrane region" description="Helical" evidence="3">
    <location>
        <begin position="429"/>
        <end position="449"/>
    </location>
</feature>
<dbReference type="InterPro" id="IPR032523">
    <property type="entry name" value="CcmF_C"/>
</dbReference>
<feature type="transmembrane region" description="Helical" evidence="3">
    <location>
        <begin position="522"/>
        <end position="541"/>
    </location>
</feature>
<dbReference type="PRINTS" id="PR01410">
    <property type="entry name" value="CCBIOGENESIS"/>
</dbReference>
<feature type="transmembrane region" description="Helical" evidence="3">
    <location>
        <begin position="343"/>
        <end position="363"/>
    </location>
</feature>
<dbReference type="PANTHER" id="PTHR43653">
    <property type="entry name" value="CYTOCHROME C ASSEMBLY PROTEIN-RELATED"/>
    <property type="match status" value="1"/>
</dbReference>
<organism evidence="6 7">
    <name type="scientific">Compostibacter hankyongensis</name>
    <dbReference type="NCBI Taxonomy" id="1007089"/>
    <lineage>
        <taxon>Bacteria</taxon>
        <taxon>Pseudomonadati</taxon>
        <taxon>Bacteroidota</taxon>
        <taxon>Chitinophagia</taxon>
        <taxon>Chitinophagales</taxon>
        <taxon>Chitinophagaceae</taxon>
        <taxon>Compostibacter</taxon>
    </lineage>
</organism>
<name>A0ABP8FNX5_9BACT</name>
<keyword evidence="3" id="KW-1133">Transmembrane helix</keyword>
<evidence type="ECO:0000256" key="1">
    <source>
        <dbReference type="ARBA" id="ARBA00009186"/>
    </source>
</evidence>
<comment type="similarity">
    <text evidence="1">Belongs to the CcmF/CycK/Ccl1/NrfE/CcsA family.</text>
</comment>
<feature type="transmembrane region" description="Helical" evidence="3">
    <location>
        <begin position="240"/>
        <end position="261"/>
    </location>
</feature>
<keyword evidence="3" id="KW-0812">Transmembrane</keyword>
<dbReference type="Pfam" id="PF16327">
    <property type="entry name" value="CcmF_C"/>
    <property type="match status" value="1"/>
</dbReference>
<feature type="transmembrane region" description="Helical" evidence="3">
    <location>
        <begin position="787"/>
        <end position="809"/>
    </location>
</feature>
<feature type="transmembrane region" description="Helical" evidence="3">
    <location>
        <begin position="461"/>
        <end position="481"/>
    </location>
</feature>
<feature type="transmembrane region" description="Helical" evidence="3">
    <location>
        <begin position="281"/>
        <end position="297"/>
    </location>
</feature>
<feature type="transmembrane region" description="Helical" evidence="3">
    <location>
        <begin position="383"/>
        <end position="409"/>
    </location>
</feature>
<dbReference type="Proteomes" id="UP001501207">
    <property type="component" value="Unassembled WGS sequence"/>
</dbReference>
<feature type="domain" description="Cytochrome c-type biogenesis protein CcmF C-terminal" evidence="5">
    <location>
        <begin position="349"/>
        <end position="547"/>
    </location>
</feature>
<keyword evidence="2" id="KW-0201">Cytochrome c-type biogenesis</keyword>